<feature type="signal peptide" evidence="1">
    <location>
        <begin position="1"/>
        <end position="21"/>
    </location>
</feature>
<dbReference type="AlphaFoldDB" id="A0A6C0RA26"/>
<reference evidence="2 3" key="1">
    <citation type="submission" date="2020-02" db="EMBL/GenBank/DDBJ databases">
        <title>Genome sequencing for Draconibacterium sp. strain M1.</title>
        <authorList>
            <person name="Park S.-J."/>
        </authorList>
    </citation>
    <scope>NUCLEOTIDE SEQUENCE [LARGE SCALE GENOMIC DNA]</scope>
    <source>
        <strain evidence="2 3">M1</strain>
    </source>
</reference>
<name>A0A6C0RA26_9BACT</name>
<evidence type="ECO:0000313" key="2">
    <source>
        <dbReference type="EMBL" id="QIA06832.1"/>
    </source>
</evidence>
<protein>
    <recommendedName>
        <fullName evidence="4">Secreted protein (Por secretion system target)</fullName>
    </recommendedName>
</protein>
<evidence type="ECO:0008006" key="4">
    <source>
        <dbReference type="Google" id="ProtNLM"/>
    </source>
</evidence>
<keyword evidence="3" id="KW-1185">Reference proteome</keyword>
<evidence type="ECO:0000256" key="1">
    <source>
        <dbReference type="SAM" id="SignalP"/>
    </source>
</evidence>
<accession>A0A6C0RA26</accession>
<dbReference type="Proteomes" id="UP000474630">
    <property type="component" value="Chromosome"/>
</dbReference>
<organism evidence="2 3">
    <name type="scientific">Draconibacterium halophilum</name>
    <dbReference type="NCBI Taxonomy" id="2706887"/>
    <lineage>
        <taxon>Bacteria</taxon>
        <taxon>Pseudomonadati</taxon>
        <taxon>Bacteroidota</taxon>
        <taxon>Bacteroidia</taxon>
        <taxon>Marinilabiliales</taxon>
        <taxon>Prolixibacteraceae</taxon>
        <taxon>Draconibacterium</taxon>
    </lineage>
</organism>
<keyword evidence="1" id="KW-0732">Signal</keyword>
<evidence type="ECO:0000313" key="3">
    <source>
        <dbReference type="Proteomes" id="UP000474630"/>
    </source>
</evidence>
<dbReference type="EMBL" id="CP048409">
    <property type="protein sequence ID" value="QIA06832.1"/>
    <property type="molecule type" value="Genomic_DNA"/>
</dbReference>
<dbReference type="KEGG" id="drc:G0Q07_03375"/>
<sequence length="193" mass="21696">MKTKIWTVIVLAFFVAGAASATELPKMSVVQVKGNTAMLAYSSAKEAPLQVTLTNADGEVLYHNQTKRQTAFKKMFDFSELGDGLYCLSVNYGNESINRIMSVKDEKITVSSASHCYEPYFRVNDKMVNVSFLNTWQKPVFINVYQNGERIKGANLGRDISIHTMLDFGQLKKGTYEIVLTDYVKHHSYTVAL</sequence>
<dbReference type="RefSeq" id="WP_163344762.1">
    <property type="nucleotide sequence ID" value="NZ_CP048409.1"/>
</dbReference>
<proteinExistence type="predicted"/>
<gene>
    <name evidence="2" type="ORF">G0Q07_03375</name>
</gene>
<feature type="chain" id="PRO_5025458662" description="Secreted protein (Por secretion system target)" evidence="1">
    <location>
        <begin position="22"/>
        <end position="193"/>
    </location>
</feature>